<keyword evidence="4" id="KW-1185">Reference proteome</keyword>
<name>A0A5B8WAT0_9SPHI</name>
<feature type="signal peptide" evidence="1">
    <location>
        <begin position="1"/>
        <end position="30"/>
    </location>
</feature>
<dbReference type="KEGG" id="mgk:FSB76_26195"/>
<feature type="domain" description="Fibronectin type-III" evidence="2">
    <location>
        <begin position="43"/>
        <end position="136"/>
    </location>
</feature>
<dbReference type="CDD" id="cd00063">
    <property type="entry name" value="FN3"/>
    <property type="match status" value="1"/>
</dbReference>
<sequence>MKKINNRRSLSVLLLAPVLLMMLFASCKKAESNIEVVSNDPTKPGPVTNVNVTNLNGSARLTYTLPNSKNLLYVLAKYAINDKTVRETKASYYTDTITVDGFARAQEYTVTLYAVSRANIMSDPVTVKVNPLTPNYQLVNAALNITADFGGANFFGLNPNKAPIAMHVLTFNTKTNKYDEQDPNYISTDTVNFSVRGFSAVATKFGVYTTDRFGNHSDTLFKTLTPLYETLLDKSKFYVYHLASDSPIGYGWELKYLFDGSTNEPGWHTLGAPTNQCTFGLGVTAKLSRFVLWERLNSIYSYQNIQNFTLWGTTVDNPHDSVLPKNSAPGTISGDWVNLGNFVFPPPPSGLPNNQANASDLAFVAAGVNFAIPFAAPATKYIRLDVSRTFGGLNYVNAIEVSLYGNPL</sequence>
<dbReference type="InterPro" id="IPR032164">
    <property type="entry name" value="DUF5000"/>
</dbReference>
<dbReference type="Pfam" id="PF16323">
    <property type="entry name" value="DUF4959"/>
    <property type="match status" value="1"/>
</dbReference>
<dbReference type="InterPro" id="IPR036116">
    <property type="entry name" value="FN3_sf"/>
</dbReference>
<reference evidence="3 4" key="1">
    <citation type="journal article" date="2013" name="J. Microbiol.">
        <title>Mucilaginibacter ginsenosidivorax sp. nov., with ginsenoside converting activity isolated from sediment.</title>
        <authorList>
            <person name="Kim J.K."/>
            <person name="Choi T.E."/>
            <person name="Liu Q.M."/>
            <person name="Park H.Y."/>
            <person name="Yi T.H."/>
            <person name="Yoon M.H."/>
            <person name="Kim S.C."/>
            <person name="Im W.T."/>
        </authorList>
    </citation>
    <scope>NUCLEOTIDE SEQUENCE [LARGE SCALE GENOMIC DNA]</scope>
    <source>
        <strain evidence="3 4">KHI28</strain>
    </source>
</reference>
<evidence type="ECO:0000256" key="1">
    <source>
        <dbReference type="SAM" id="SignalP"/>
    </source>
</evidence>
<accession>A0A5B8WAT0</accession>
<protein>
    <submittedName>
        <fullName evidence="3">DUF4959 domain-containing protein</fullName>
    </submittedName>
</protein>
<feature type="chain" id="PRO_5022901311" evidence="1">
    <location>
        <begin position="31"/>
        <end position="408"/>
    </location>
</feature>
<dbReference type="SUPFAM" id="SSF49265">
    <property type="entry name" value="Fibronectin type III"/>
    <property type="match status" value="1"/>
</dbReference>
<dbReference type="Proteomes" id="UP000321362">
    <property type="component" value="Chromosome"/>
</dbReference>
<dbReference type="Gene3D" id="2.60.120.260">
    <property type="entry name" value="Galactose-binding domain-like"/>
    <property type="match status" value="1"/>
</dbReference>
<dbReference type="EMBL" id="CP042437">
    <property type="protein sequence ID" value="QEC79268.1"/>
    <property type="molecule type" value="Genomic_DNA"/>
</dbReference>
<evidence type="ECO:0000313" key="4">
    <source>
        <dbReference type="Proteomes" id="UP000321362"/>
    </source>
</evidence>
<dbReference type="PROSITE" id="PS51257">
    <property type="entry name" value="PROKAR_LIPOPROTEIN"/>
    <property type="match status" value="1"/>
</dbReference>
<organism evidence="3 4">
    <name type="scientific">Mucilaginibacter ginsenosidivorax</name>
    <dbReference type="NCBI Taxonomy" id="862126"/>
    <lineage>
        <taxon>Bacteria</taxon>
        <taxon>Pseudomonadati</taxon>
        <taxon>Bacteroidota</taxon>
        <taxon>Sphingobacteriia</taxon>
        <taxon>Sphingobacteriales</taxon>
        <taxon>Sphingobacteriaceae</taxon>
        <taxon>Mucilaginibacter</taxon>
    </lineage>
</organism>
<evidence type="ECO:0000259" key="2">
    <source>
        <dbReference type="PROSITE" id="PS50853"/>
    </source>
</evidence>
<gene>
    <name evidence="3" type="ORF">FSB76_26195</name>
</gene>
<keyword evidence="1" id="KW-0732">Signal</keyword>
<dbReference type="InterPro" id="IPR033431">
    <property type="entry name" value="DUF5126"/>
</dbReference>
<dbReference type="Pfam" id="PF17166">
    <property type="entry name" value="DUF5126"/>
    <property type="match status" value="1"/>
</dbReference>
<dbReference type="InterPro" id="IPR013783">
    <property type="entry name" value="Ig-like_fold"/>
</dbReference>
<dbReference type="AlphaFoldDB" id="A0A5B8WAT0"/>
<evidence type="ECO:0000313" key="3">
    <source>
        <dbReference type="EMBL" id="QEC79268.1"/>
    </source>
</evidence>
<dbReference type="PROSITE" id="PS50853">
    <property type="entry name" value="FN3"/>
    <property type="match status" value="1"/>
</dbReference>
<dbReference type="Pfam" id="PF16391">
    <property type="entry name" value="DUF5000"/>
    <property type="match status" value="1"/>
</dbReference>
<dbReference type="InterPro" id="IPR032527">
    <property type="entry name" value="DUF4959"/>
</dbReference>
<proteinExistence type="predicted"/>
<dbReference type="OrthoDB" id="1312186at2"/>
<dbReference type="Gene3D" id="2.60.40.10">
    <property type="entry name" value="Immunoglobulins"/>
    <property type="match status" value="1"/>
</dbReference>
<dbReference type="RefSeq" id="WP_147058694.1">
    <property type="nucleotide sequence ID" value="NZ_CP042437.1"/>
</dbReference>
<dbReference type="InterPro" id="IPR003961">
    <property type="entry name" value="FN3_dom"/>
</dbReference>